<proteinExistence type="predicted"/>
<dbReference type="SMART" id="SM00458">
    <property type="entry name" value="RICIN"/>
    <property type="match status" value="1"/>
</dbReference>
<dbReference type="CDD" id="cd00161">
    <property type="entry name" value="beta-trefoil_Ricin-like"/>
    <property type="match status" value="1"/>
</dbReference>
<evidence type="ECO:0000259" key="1">
    <source>
        <dbReference type="SMART" id="SM00458"/>
    </source>
</evidence>
<organism evidence="2 3">
    <name type="scientific">Nannocystis punicea</name>
    <dbReference type="NCBI Taxonomy" id="2995304"/>
    <lineage>
        <taxon>Bacteria</taxon>
        <taxon>Pseudomonadati</taxon>
        <taxon>Myxococcota</taxon>
        <taxon>Polyangia</taxon>
        <taxon>Nannocystales</taxon>
        <taxon>Nannocystaceae</taxon>
        <taxon>Nannocystis</taxon>
    </lineage>
</organism>
<accession>A0ABY7H5H3</accession>
<dbReference type="Gene3D" id="2.170.15.10">
    <property type="entry name" value="Proaerolysin, chain A, domain 3"/>
    <property type="match status" value="1"/>
</dbReference>
<dbReference type="InterPro" id="IPR000772">
    <property type="entry name" value="Ricin_B_lectin"/>
</dbReference>
<dbReference type="PANTHER" id="PTHR39244:SF5">
    <property type="entry name" value="NATTERIN-3-LIKE"/>
    <property type="match status" value="1"/>
</dbReference>
<dbReference type="InterPro" id="IPR035992">
    <property type="entry name" value="Ricin_B-like_lectins"/>
</dbReference>
<evidence type="ECO:0000313" key="3">
    <source>
        <dbReference type="Proteomes" id="UP001164459"/>
    </source>
</evidence>
<protein>
    <submittedName>
        <fullName evidence="2">RICIN domain-containing protein</fullName>
    </submittedName>
</protein>
<dbReference type="InterPro" id="IPR004991">
    <property type="entry name" value="Aerolysin-like"/>
</dbReference>
<sequence length="471" mass="51279">MPEIVEYFYILSKARGPGNVALALSASPTGNGDIVVATHSYQDERQMWEKRLRQANNTTVFGLVNKSTGTCLARASADNGASLQLVPATRILSDDLAAWQDDTVQGQYNALASLQDWEQKINIFGDGPYASGSRCISWHWDGGSENELWRFASANREIALKRIEFLLDQGKVVQMPPSVFYRTRLVNNTTQEQEQTFQYATSKTKTETYSASAGLELSVGYQVEVSAPVGLKTTLTLGAKVTTTITFGRTEETSESVTLTSPVKVPANSAVKANVIMQHSQIDVPFRAVYDVTYGDGTKQEVVTNGMYNQVSFYNVESEFFPEKPGLPSLPADGVYKLINKHGKSLDVNGGATAPGTAIIQWPYGNGANQKWELLYQGEGCYRLVAKHSGLCLDVSGAGATDGTPLIQWQWHGGGNQLWQLVANDDGTVRLQNKLSGKVLDTDQGQSTDGAVLVQRSWNGSAGQRWALTLA</sequence>
<name>A0ABY7H5H3_9BACT</name>
<feature type="domain" description="Ricin B lectin" evidence="1">
    <location>
        <begin position="333"/>
        <end position="469"/>
    </location>
</feature>
<dbReference type="Proteomes" id="UP001164459">
    <property type="component" value="Chromosome"/>
</dbReference>
<dbReference type="PROSITE" id="PS50231">
    <property type="entry name" value="RICIN_B_LECTIN"/>
    <property type="match status" value="1"/>
</dbReference>
<dbReference type="SUPFAM" id="SSF56973">
    <property type="entry name" value="Aerolisin/ETX pore-forming domain"/>
    <property type="match status" value="1"/>
</dbReference>
<dbReference type="EMBL" id="CP114040">
    <property type="protein sequence ID" value="WAS94536.1"/>
    <property type="molecule type" value="Genomic_DNA"/>
</dbReference>
<dbReference type="Gene3D" id="2.80.10.50">
    <property type="match status" value="4"/>
</dbReference>
<dbReference type="RefSeq" id="WP_269036873.1">
    <property type="nucleotide sequence ID" value="NZ_CP114040.1"/>
</dbReference>
<dbReference type="SUPFAM" id="SSF50370">
    <property type="entry name" value="Ricin B-like lectins"/>
    <property type="match status" value="2"/>
</dbReference>
<dbReference type="InterPro" id="IPR053237">
    <property type="entry name" value="Natterin_C"/>
</dbReference>
<dbReference type="PANTHER" id="PTHR39244">
    <property type="entry name" value="NATTERIN-4"/>
    <property type="match status" value="1"/>
</dbReference>
<reference evidence="2" key="1">
    <citation type="submission" date="2022-11" db="EMBL/GenBank/DDBJ databases">
        <title>Minimal conservation of predation-associated metabolite biosynthetic gene clusters underscores biosynthetic potential of Myxococcota including descriptions for ten novel species: Archangium lansinium sp. nov., Myxococcus landrumus sp. nov., Nannocystis bai.</title>
        <authorList>
            <person name="Ahearne A."/>
            <person name="Stevens C."/>
            <person name="Dowd S."/>
        </authorList>
    </citation>
    <scope>NUCLEOTIDE SEQUENCE</scope>
    <source>
        <strain evidence="2">Fl3</strain>
    </source>
</reference>
<evidence type="ECO:0000313" key="2">
    <source>
        <dbReference type="EMBL" id="WAS94536.1"/>
    </source>
</evidence>
<keyword evidence="3" id="KW-1185">Reference proteome</keyword>
<gene>
    <name evidence="2" type="ORF">O0S08_00115</name>
</gene>
<dbReference type="Pfam" id="PF03318">
    <property type="entry name" value="ETX_MTX2"/>
    <property type="match status" value="1"/>
</dbReference>
<dbReference type="Pfam" id="PF14200">
    <property type="entry name" value="RicinB_lectin_2"/>
    <property type="match status" value="2"/>
</dbReference>